<dbReference type="Gene3D" id="3.40.50.10860">
    <property type="entry name" value="Leucine Dehydrogenase, chain A, domain 1"/>
    <property type="match status" value="1"/>
</dbReference>
<evidence type="ECO:0000256" key="4">
    <source>
        <dbReference type="PIRNR" id="PIRNR000185"/>
    </source>
</evidence>
<comment type="similarity">
    <text evidence="1 4 5">Belongs to the Glu/Leu/Phe/Val dehydrogenases family.</text>
</comment>
<dbReference type="PROSITE" id="PS00074">
    <property type="entry name" value="GLFV_DEHYDROGENASE"/>
    <property type="match status" value="1"/>
</dbReference>
<dbReference type="InterPro" id="IPR006097">
    <property type="entry name" value="Glu/Leu/Phe/Val/Trp_DH_dimer"/>
</dbReference>
<evidence type="ECO:0000313" key="8">
    <source>
        <dbReference type="Proteomes" id="UP001549363"/>
    </source>
</evidence>
<dbReference type="SUPFAM" id="SSF51735">
    <property type="entry name" value="NAD(P)-binding Rossmann-fold domains"/>
    <property type="match status" value="1"/>
</dbReference>
<dbReference type="EMBL" id="JBEPSB010000043">
    <property type="protein sequence ID" value="MET4563477.1"/>
    <property type="molecule type" value="Genomic_DNA"/>
</dbReference>
<gene>
    <name evidence="7" type="ORF">ABIA69_004690</name>
</gene>
<dbReference type="Proteomes" id="UP001549363">
    <property type="component" value="Unassembled WGS sequence"/>
</dbReference>
<dbReference type="Gene3D" id="3.40.50.720">
    <property type="entry name" value="NAD(P)-binding Rossmann-like Domain"/>
    <property type="match status" value="1"/>
</dbReference>
<evidence type="ECO:0000256" key="3">
    <source>
        <dbReference type="ARBA" id="ARBA00023002"/>
    </source>
</evidence>
<keyword evidence="8" id="KW-1185">Reference proteome</keyword>
<dbReference type="PANTHER" id="PTHR11606">
    <property type="entry name" value="GLUTAMATE DEHYDROGENASE"/>
    <property type="match status" value="1"/>
</dbReference>
<dbReference type="CDD" id="cd01076">
    <property type="entry name" value="NAD_bind_1_Glu_DH"/>
    <property type="match status" value="1"/>
</dbReference>
<proteinExistence type="inferred from homology"/>
<sequence>MSENLNLFTSTQDVIQDALNKLGYDEAMYELLKEPLRMLQVRIPVKMDDGTTKVFTGYRAQHNDAVGPTKGGVRFHPAVSEEEVKALSMWMTLKCGIVDLPYGGGKGGVICDPRQMSMGEIERLSRGYVRAVSQIVGPTKDIPAPDVFTNAQIMAWMMDEYSRMDEFNSPGFITGKPLVLGGSQGRDRATAQGVTIVIEEAAKKRDINIQGARVVIQGFGNAGSFLAKFMHDLGAKVIGISDAYGALHDPEGLDIDYLLDRRDSFGTVTTLFENTISNKELLELDCDILVPAAIENQITADNAHNIKANIVVEAANGPTTAEATRILTERGILLVPDVLASAGGVTVSYFEWVQNNQGYYWTEEEVEERLYKKMVEAFDNVYTTATTRNINMRLAAYMVGVRRTAEASRFRGWV</sequence>
<dbReference type="InterPro" id="IPR033922">
    <property type="entry name" value="NAD_bind_Glu_DH"/>
</dbReference>
<comment type="caution">
    <text evidence="7">The sequence shown here is derived from an EMBL/GenBank/DDBJ whole genome shotgun (WGS) entry which is preliminary data.</text>
</comment>
<keyword evidence="3 4" id="KW-0560">Oxidoreductase</keyword>
<evidence type="ECO:0000256" key="1">
    <source>
        <dbReference type="ARBA" id="ARBA00006382"/>
    </source>
</evidence>
<organism evidence="7 8">
    <name type="scientific">Lysinibacillus parviboronicapiens</name>
    <dbReference type="NCBI Taxonomy" id="436516"/>
    <lineage>
        <taxon>Bacteria</taxon>
        <taxon>Bacillati</taxon>
        <taxon>Bacillota</taxon>
        <taxon>Bacilli</taxon>
        <taxon>Bacillales</taxon>
        <taxon>Bacillaceae</taxon>
        <taxon>Lysinibacillus</taxon>
    </lineage>
</organism>
<dbReference type="InterPro" id="IPR006095">
    <property type="entry name" value="Glu/Leu/Phe/Val/Trp_DH"/>
</dbReference>
<dbReference type="InterPro" id="IPR036291">
    <property type="entry name" value="NAD(P)-bd_dom_sf"/>
</dbReference>
<dbReference type="InterPro" id="IPR046346">
    <property type="entry name" value="Aminoacid_DH-like_N_sf"/>
</dbReference>
<dbReference type="PIRSF" id="PIRSF000185">
    <property type="entry name" value="Glu_DH"/>
    <property type="match status" value="1"/>
</dbReference>
<dbReference type="PANTHER" id="PTHR11606:SF13">
    <property type="entry name" value="GLUTAMATE DEHYDROGENASE 1, MITOCHONDRIAL"/>
    <property type="match status" value="1"/>
</dbReference>
<reference evidence="7 8" key="1">
    <citation type="submission" date="2024-06" db="EMBL/GenBank/DDBJ databases">
        <title>Sorghum-associated microbial communities from plants grown in Nebraska, USA.</title>
        <authorList>
            <person name="Schachtman D."/>
        </authorList>
    </citation>
    <scope>NUCLEOTIDE SEQUENCE [LARGE SCALE GENOMIC DNA]</scope>
    <source>
        <strain evidence="7 8">736</strain>
    </source>
</reference>
<name>A0ABV2PRB1_9BACI</name>
<dbReference type="RefSeq" id="WP_354473289.1">
    <property type="nucleotide sequence ID" value="NZ_JBEPSB010000043.1"/>
</dbReference>
<dbReference type="PRINTS" id="PR00082">
    <property type="entry name" value="GLFDHDRGNASE"/>
</dbReference>
<evidence type="ECO:0000259" key="6">
    <source>
        <dbReference type="SMART" id="SM00839"/>
    </source>
</evidence>
<dbReference type="Pfam" id="PF02812">
    <property type="entry name" value="ELFV_dehydrog_N"/>
    <property type="match status" value="1"/>
</dbReference>
<dbReference type="GO" id="GO:0004352">
    <property type="term" value="F:glutamate dehydrogenase (NAD+) activity"/>
    <property type="evidence" value="ECO:0007669"/>
    <property type="project" value="UniProtKB-EC"/>
</dbReference>
<protein>
    <recommendedName>
        <fullName evidence="2 4">Glutamate dehydrogenase</fullName>
    </recommendedName>
</protein>
<dbReference type="SUPFAM" id="SSF53223">
    <property type="entry name" value="Aminoacid dehydrogenase-like, N-terminal domain"/>
    <property type="match status" value="1"/>
</dbReference>
<feature type="domain" description="Glutamate/phenylalanine/leucine/valine/L-tryptophan dehydrogenase C-terminal" evidence="6">
    <location>
        <begin position="183"/>
        <end position="412"/>
    </location>
</feature>
<dbReference type="InterPro" id="IPR033524">
    <property type="entry name" value="Glu/Leu/Phe/Val_DH_AS"/>
</dbReference>
<evidence type="ECO:0000313" key="7">
    <source>
        <dbReference type="EMBL" id="MET4563477.1"/>
    </source>
</evidence>
<accession>A0ABV2PRB1</accession>
<evidence type="ECO:0000256" key="5">
    <source>
        <dbReference type="RuleBase" id="RU004417"/>
    </source>
</evidence>
<evidence type="ECO:0000256" key="2">
    <source>
        <dbReference type="ARBA" id="ARBA00012896"/>
    </source>
</evidence>
<dbReference type="InterPro" id="IPR006096">
    <property type="entry name" value="Glu/Leu/Phe/Val/Trp_DH_C"/>
</dbReference>
<dbReference type="Pfam" id="PF00208">
    <property type="entry name" value="ELFV_dehydrog"/>
    <property type="match status" value="1"/>
</dbReference>
<dbReference type="SMART" id="SM00839">
    <property type="entry name" value="ELFV_dehydrog"/>
    <property type="match status" value="1"/>
</dbReference>
<dbReference type="InterPro" id="IPR014362">
    <property type="entry name" value="Glu_DH"/>
</dbReference>